<proteinExistence type="predicted"/>
<name>A0A9D1MX39_9BACT</name>
<dbReference type="Proteomes" id="UP000886852">
    <property type="component" value="Unassembled WGS sequence"/>
</dbReference>
<sequence length="96" mass="11091">MESLFYKKRNAILTIAAIVVLVLLLCILLAYLTQLPSLTNTKDKLIQLYNAALNDEDAKQELLEYRKTDKYVIDWAISMNLIPDDVVNYIKNEIDK</sequence>
<comment type="caution">
    <text evidence="2">The sequence shown here is derived from an EMBL/GenBank/DDBJ whole genome shotgun (WGS) entry which is preliminary data.</text>
</comment>
<protein>
    <submittedName>
        <fullName evidence="2">Uncharacterized protein</fullName>
    </submittedName>
</protein>
<dbReference type="EMBL" id="DVOC01000035">
    <property type="protein sequence ID" value="HIU90757.1"/>
    <property type="molecule type" value="Genomic_DNA"/>
</dbReference>
<organism evidence="2 3">
    <name type="scientific">Candidatus Fimimonas merdipullorum</name>
    <dbReference type="NCBI Taxonomy" id="2840822"/>
    <lineage>
        <taxon>Bacteria</taxon>
        <taxon>Pseudomonadati</taxon>
        <taxon>Myxococcota</taxon>
        <taxon>Myxococcia</taxon>
        <taxon>Myxococcales</taxon>
        <taxon>Cystobacterineae</taxon>
        <taxon>Myxococcaceae</taxon>
        <taxon>Myxococcaceae incertae sedis</taxon>
        <taxon>Candidatus Fimimonas</taxon>
    </lineage>
</organism>
<dbReference type="AlphaFoldDB" id="A0A9D1MX39"/>
<evidence type="ECO:0000313" key="3">
    <source>
        <dbReference type="Proteomes" id="UP000886852"/>
    </source>
</evidence>
<keyword evidence="1" id="KW-0472">Membrane</keyword>
<evidence type="ECO:0000313" key="2">
    <source>
        <dbReference type="EMBL" id="HIU90757.1"/>
    </source>
</evidence>
<accession>A0A9D1MX39</accession>
<gene>
    <name evidence="2" type="ORF">IAC72_01900</name>
</gene>
<reference evidence="2" key="2">
    <citation type="journal article" date="2021" name="PeerJ">
        <title>Extensive microbial diversity within the chicken gut microbiome revealed by metagenomics and culture.</title>
        <authorList>
            <person name="Gilroy R."/>
            <person name="Ravi A."/>
            <person name="Getino M."/>
            <person name="Pursley I."/>
            <person name="Horton D.L."/>
            <person name="Alikhan N.F."/>
            <person name="Baker D."/>
            <person name="Gharbi K."/>
            <person name="Hall N."/>
            <person name="Watson M."/>
            <person name="Adriaenssens E.M."/>
            <person name="Foster-Nyarko E."/>
            <person name="Jarju S."/>
            <person name="Secka A."/>
            <person name="Antonio M."/>
            <person name="Oren A."/>
            <person name="Chaudhuri R.R."/>
            <person name="La Ragione R."/>
            <person name="Hildebrand F."/>
            <person name="Pallen M.J."/>
        </authorList>
    </citation>
    <scope>NUCLEOTIDE SEQUENCE</scope>
    <source>
        <strain evidence="2">ChiHjej12B11-7776</strain>
    </source>
</reference>
<keyword evidence="1" id="KW-1133">Transmembrane helix</keyword>
<reference evidence="2" key="1">
    <citation type="submission" date="2020-10" db="EMBL/GenBank/DDBJ databases">
        <authorList>
            <person name="Gilroy R."/>
        </authorList>
    </citation>
    <scope>NUCLEOTIDE SEQUENCE</scope>
    <source>
        <strain evidence="2">ChiHjej12B11-7776</strain>
    </source>
</reference>
<feature type="transmembrane region" description="Helical" evidence="1">
    <location>
        <begin position="12"/>
        <end position="32"/>
    </location>
</feature>
<evidence type="ECO:0000256" key="1">
    <source>
        <dbReference type="SAM" id="Phobius"/>
    </source>
</evidence>
<keyword evidence="1" id="KW-0812">Transmembrane</keyword>